<sequence length="269" mass="30980">MDLLPNGMDIFYIDESERHPLSLASSIIIPFLRPKGDGGWKFVWQNHLDEATAWRRNLSRNHSVRFREELHGYKILKCQGLYHRTHRNLAPIEAVNFYKDALATLTWLPNASVFSAFATETSELMGHKGIAACLFGLFQRMRKHCETNQRNGLVFFDEGHISYIKLYRMAQKFLPTGSSLGRWDNGRLTKNMPLIQFPKDASMKVSELSYFMQIADLISYAARIKIEQELGKLAAKRVAREHHTVYDALPAEKLRTVSTKKRRDAIVPI</sequence>
<dbReference type="Proteomes" id="UP000285523">
    <property type="component" value="Unassembled WGS sequence"/>
</dbReference>
<comment type="caution">
    <text evidence="1">The sequence shown here is derived from an EMBL/GenBank/DDBJ whole genome shotgun (WGS) entry which is preliminary data.</text>
</comment>
<name>A0A418VIC5_RHOPL</name>
<dbReference type="EMBL" id="QYYD01000007">
    <property type="protein sequence ID" value="RJF75843.1"/>
    <property type="molecule type" value="Genomic_DNA"/>
</dbReference>
<dbReference type="Pfam" id="PF12686">
    <property type="entry name" value="DUF3800"/>
    <property type="match status" value="1"/>
</dbReference>
<dbReference type="RefSeq" id="WP_119856171.1">
    <property type="nucleotide sequence ID" value="NZ_QYYD01000007.1"/>
</dbReference>
<dbReference type="OrthoDB" id="8478682at2"/>
<accession>A0A418VIC5</accession>
<proteinExistence type="predicted"/>
<organism evidence="1 2">
    <name type="scientific">Rhodopseudomonas palustris</name>
    <dbReference type="NCBI Taxonomy" id="1076"/>
    <lineage>
        <taxon>Bacteria</taxon>
        <taxon>Pseudomonadati</taxon>
        <taxon>Pseudomonadota</taxon>
        <taxon>Alphaproteobacteria</taxon>
        <taxon>Hyphomicrobiales</taxon>
        <taxon>Nitrobacteraceae</taxon>
        <taxon>Rhodopseudomonas</taxon>
    </lineage>
</organism>
<protein>
    <submittedName>
        <fullName evidence="1">DUF3800 domain-containing protein</fullName>
    </submittedName>
</protein>
<gene>
    <name evidence="1" type="ORF">D4Q52_08845</name>
</gene>
<dbReference type="InterPro" id="IPR024524">
    <property type="entry name" value="DUF3800"/>
</dbReference>
<dbReference type="AlphaFoldDB" id="A0A418VIC5"/>
<evidence type="ECO:0000313" key="2">
    <source>
        <dbReference type="Proteomes" id="UP000285523"/>
    </source>
</evidence>
<evidence type="ECO:0000313" key="1">
    <source>
        <dbReference type="EMBL" id="RJF75843.1"/>
    </source>
</evidence>
<reference evidence="1 2" key="1">
    <citation type="submission" date="2018-09" db="EMBL/GenBank/DDBJ databases">
        <title>Draft genome sequence of Rhodopseudomonas palustris 2.1.18.</title>
        <authorList>
            <person name="Robertson S.L."/>
            <person name="Meyer T.E."/>
            <person name="Kyndt J.A."/>
        </authorList>
    </citation>
    <scope>NUCLEOTIDE SEQUENCE [LARGE SCALE GENOMIC DNA]</scope>
    <source>
        <strain evidence="1 2">2.1.18</strain>
    </source>
</reference>